<evidence type="ECO:0000259" key="1">
    <source>
        <dbReference type="Pfam" id="PF05448"/>
    </source>
</evidence>
<organism evidence="2 3">
    <name type="scientific">Dactylosporangium darangshiense</name>
    <dbReference type="NCBI Taxonomy" id="579108"/>
    <lineage>
        <taxon>Bacteria</taxon>
        <taxon>Bacillati</taxon>
        <taxon>Actinomycetota</taxon>
        <taxon>Actinomycetes</taxon>
        <taxon>Micromonosporales</taxon>
        <taxon>Micromonosporaceae</taxon>
        <taxon>Dactylosporangium</taxon>
    </lineage>
</organism>
<dbReference type="InterPro" id="IPR029058">
    <property type="entry name" value="AB_hydrolase_fold"/>
</dbReference>
<evidence type="ECO:0000313" key="2">
    <source>
        <dbReference type="EMBL" id="GAA4249617.1"/>
    </source>
</evidence>
<name>A0ABP8D823_9ACTN</name>
<sequence length="322" mass="34234">MPLSDLTFEELAAYRSGAAEPAGFDAFWAEVLSGPPGAAPVFEPISTSLRTLQVYDVSLAGHEGQTVKAWFVVPAGAQAPLPCVVEFPGYNGGRGLPEDCLLYASAGYAHLFVDVRGQGSGWRRGDTEDFAPQGSGPQHAGFMTRGILDPAKHFYRRVITDAVRAVEAARSHPLVDPARVAVTGISQGGGLTLAVAGLVPGLAAVAPDVPFLCDMRRGAERAATGPYLEISGYLKVHRDRVAQVFDTLGHFDGVHFARRGTAPALFSAAMMDTTCPPSTVYGAYHNYAAPKTIEVYHFNGHEGGETVQSAARLRFLAEHLNP</sequence>
<dbReference type="PANTHER" id="PTHR40111">
    <property type="entry name" value="CEPHALOSPORIN-C DEACETYLASE"/>
    <property type="match status" value="1"/>
</dbReference>
<dbReference type="Gene3D" id="3.40.50.1820">
    <property type="entry name" value="alpha/beta hydrolase"/>
    <property type="match status" value="1"/>
</dbReference>
<dbReference type="Pfam" id="PF05448">
    <property type="entry name" value="AXE1"/>
    <property type="match status" value="1"/>
</dbReference>
<reference evidence="3" key="1">
    <citation type="journal article" date="2019" name="Int. J. Syst. Evol. Microbiol.">
        <title>The Global Catalogue of Microorganisms (GCM) 10K type strain sequencing project: providing services to taxonomists for standard genome sequencing and annotation.</title>
        <authorList>
            <consortium name="The Broad Institute Genomics Platform"/>
            <consortium name="The Broad Institute Genome Sequencing Center for Infectious Disease"/>
            <person name="Wu L."/>
            <person name="Ma J."/>
        </authorList>
    </citation>
    <scope>NUCLEOTIDE SEQUENCE [LARGE SCALE GENOMIC DNA]</scope>
    <source>
        <strain evidence="3">JCM 17441</strain>
    </source>
</reference>
<dbReference type="PANTHER" id="PTHR40111:SF1">
    <property type="entry name" value="CEPHALOSPORIN-C DEACETYLASE"/>
    <property type="match status" value="1"/>
</dbReference>
<dbReference type="RefSeq" id="WP_345127894.1">
    <property type="nucleotide sequence ID" value="NZ_BAABAT010000008.1"/>
</dbReference>
<comment type="caution">
    <text evidence="2">The sequence shown here is derived from an EMBL/GenBank/DDBJ whole genome shotgun (WGS) entry which is preliminary data.</text>
</comment>
<gene>
    <name evidence="2" type="ORF">GCM10022255_034410</name>
</gene>
<evidence type="ECO:0000313" key="3">
    <source>
        <dbReference type="Proteomes" id="UP001500620"/>
    </source>
</evidence>
<proteinExistence type="predicted"/>
<dbReference type="SUPFAM" id="SSF53474">
    <property type="entry name" value="alpha/beta-Hydrolases"/>
    <property type="match status" value="1"/>
</dbReference>
<dbReference type="InterPro" id="IPR008391">
    <property type="entry name" value="AXE1_dom"/>
</dbReference>
<feature type="domain" description="Acetyl xylan esterase" evidence="1">
    <location>
        <begin position="1"/>
        <end position="318"/>
    </location>
</feature>
<keyword evidence="3" id="KW-1185">Reference proteome</keyword>
<protein>
    <submittedName>
        <fullName evidence="2">Acetylxylan esterase</fullName>
    </submittedName>
</protein>
<dbReference type="InterPro" id="IPR039069">
    <property type="entry name" value="CE7"/>
</dbReference>
<dbReference type="EMBL" id="BAABAT010000008">
    <property type="protein sequence ID" value="GAA4249617.1"/>
    <property type="molecule type" value="Genomic_DNA"/>
</dbReference>
<accession>A0ABP8D823</accession>
<dbReference type="Proteomes" id="UP001500620">
    <property type="component" value="Unassembled WGS sequence"/>
</dbReference>